<evidence type="ECO:0000256" key="7">
    <source>
        <dbReference type="ARBA" id="ARBA00022777"/>
    </source>
</evidence>
<evidence type="ECO:0000256" key="2">
    <source>
        <dbReference type="ARBA" id="ARBA00004370"/>
    </source>
</evidence>
<evidence type="ECO:0000259" key="13">
    <source>
        <dbReference type="PROSITE" id="PS50885"/>
    </source>
</evidence>
<dbReference type="InterPro" id="IPR003660">
    <property type="entry name" value="HAMP_dom"/>
</dbReference>
<evidence type="ECO:0000256" key="3">
    <source>
        <dbReference type="ARBA" id="ARBA00012438"/>
    </source>
</evidence>
<feature type="domain" description="HAMP" evidence="13">
    <location>
        <begin position="199"/>
        <end position="247"/>
    </location>
</feature>
<dbReference type="Pfam" id="PF02518">
    <property type="entry name" value="HATPase_c"/>
    <property type="match status" value="1"/>
</dbReference>
<evidence type="ECO:0000313" key="15">
    <source>
        <dbReference type="Proteomes" id="UP000518288"/>
    </source>
</evidence>
<evidence type="ECO:0000256" key="1">
    <source>
        <dbReference type="ARBA" id="ARBA00000085"/>
    </source>
</evidence>
<proteinExistence type="predicted"/>
<feature type="transmembrane region" description="Helical" evidence="11">
    <location>
        <begin position="172"/>
        <end position="197"/>
    </location>
</feature>
<keyword evidence="8 11" id="KW-1133">Transmembrane helix</keyword>
<dbReference type="Gene3D" id="1.10.287.130">
    <property type="match status" value="1"/>
</dbReference>
<dbReference type="PRINTS" id="PR00344">
    <property type="entry name" value="BCTRLSENSOR"/>
</dbReference>
<evidence type="ECO:0000256" key="11">
    <source>
        <dbReference type="SAM" id="Phobius"/>
    </source>
</evidence>
<comment type="caution">
    <text evidence="14">The sequence shown here is derived from an EMBL/GenBank/DDBJ whole genome shotgun (WGS) entry which is preliminary data.</text>
</comment>
<sequence length="467" mass="49535">MNRLFGASLRVRLLIGTLLGVSAALLVAGLVLSNLFREQVARQFQAGLRVHLDQLTASVEAGPDGQPVLSAALVDARWNKPYSGLYWQVDGLQGGRTVPALLRSRSLWDATLSVPADVLADGEVHVHDITGPDGLGLRVLERVVHPDDRPATSWRLSVAQDTRELDEAVSSFVGMLVLSLGVLAVALMAAAAAQVVVGLAPLRSLQAAVSALRAGRLQRLEGDFPAELQPLVDDFNGVLDQNTQIVVRARTQAGNLAHAIKTPLAVLSNAAARPDTAQGALARLVDEQVAQAQRQVNWHLSRARAAAAVGVPGVRTLVSAVAGPLVKVMDRVHAGRHLDFDDRTADVPLWFAGEEQDLQEMLGNLLDNACKWARSSVLVEVSATSAEKGAPRPCLQITVEDDGPGIAEALREKVLVRGARIDEQMPGSGLGLAIVLDLAQLHGGTLRLERSEALGGLRARLVLPAAV</sequence>
<evidence type="ECO:0000256" key="8">
    <source>
        <dbReference type="ARBA" id="ARBA00022989"/>
    </source>
</evidence>
<dbReference type="EC" id="2.7.13.3" evidence="3"/>
<feature type="domain" description="Histidine kinase" evidence="12">
    <location>
        <begin position="255"/>
        <end position="467"/>
    </location>
</feature>
<dbReference type="InterPro" id="IPR005467">
    <property type="entry name" value="His_kinase_dom"/>
</dbReference>
<organism evidence="14 15">
    <name type="scientific">Sphaerotilus montanus</name>
    <dbReference type="NCBI Taxonomy" id="522889"/>
    <lineage>
        <taxon>Bacteria</taxon>
        <taxon>Pseudomonadati</taxon>
        <taxon>Pseudomonadota</taxon>
        <taxon>Betaproteobacteria</taxon>
        <taxon>Burkholderiales</taxon>
        <taxon>Sphaerotilaceae</taxon>
        <taxon>Sphaerotilus</taxon>
    </lineage>
</organism>
<dbReference type="GO" id="GO:0000160">
    <property type="term" value="P:phosphorelay signal transduction system"/>
    <property type="evidence" value="ECO:0007669"/>
    <property type="project" value="UniProtKB-KW"/>
</dbReference>
<dbReference type="SMART" id="SM00387">
    <property type="entry name" value="HATPase_c"/>
    <property type="match status" value="1"/>
</dbReference>
<accession>A0A7Y9R2B6</accession>
<dbReference type="RefSeq" id="WP_179635505.1">
    <property type="nucleotide sequence ID" value="NZ_JACCFH010000001.1"/>
</dbReference>
<dbReference type="Proteomes" id="UP000518288">
    <property type="component" value="Unassembled WGS sequence"/>
</dbReference>
<dbReference type="GO" id="GO:0004673">
    <property type="term" value="F:protein histidine kinase activity"/>
    <property type="evidence" value="ECO:0007669"/>
    <property type="project" value="UniProtKB-EC"/>
</dbReference>
<dbReference type="InterPro" id="IPR003594">
    <property type="entry name" value="HATPase_dom"/>
</dbReference>
<keyword evidence="5" id="KW-0808">Transferase</keyword>
<evidence type="ECO:0000256" key="6">
    <source>
        <dbReference type="ARBA" id="ARBA00022692"/>
    </source>
</evidence>
<dbReference type="InterPro" id="IPR050428">
    <property type="entry name" value="TCS_sensor_his_kinase"/>
</dbReference>
<dbReference type="InterPro" id="IPR036890">
    <property type="entry name" value="HATPase_C_sf"/>
</dbReference>
<evidence type="ECO:0000313" key="14">
    <source>
        <dbReference type="EMBL" id="NYG34921.1"/>
    </source>
</evidence>
<name>A0A7Y9R2B6_9BURK</name>
<dbReference type="PANTHER" id="PTHR45436:SF5">
    <property type="entry name" value="SENSOR HISTIDINE KINASE TRCS"/>
    <property type="match status" value="1"/>
</dbReference>
<evidence type="ECO:0000256" key="10">
    <source>
        <dbReference type="ARBA" id="ARBA00023136"/>
    </source>
</evidence>
<keyword evidence="7 14" id="KW-0418">Kinase</keyword>
<dbReference type="GO" id="GO:0005886">
    <property type="term" value="C:plasma membrane"/>
    <property type="evidence" value="ECO:0007669"/>
    <property type="project" value="TreeGrafter"/>
</dbReference>
<protein>
    <recommendedName>
        <fullName evidence="3">histidine kinase</fullName>
        <ecNumber evidence="3">2.7.13.3</ecNumber>
    </recommendedName>
</protein>
<dbReference type="PROSITE" id="PS50109">
    <property type="entry name" value="HIS_KIN"/>
    <property type="match status" value="1"/>
</dbReference>
<evidence type="ECO:0000256" key="4">
    <source>
        <dbReference type="ARBA" id="ARBA00022553"/>
    </source>
</evidence>
<keyword evidence="15" id="KW-1185">Reference proteome</keyword>
<dbReference type="SUPFAM" id="SSF55874">
    <property type="entry name" value="ATPase domain of HSP90 chaperone/DNA topoisomerase II/histidine kinase"/>
    <property type="match status" value="1"/>
</dbReference>
<evidence type="ECO:0000256" key="9">
    <source>
        <dbReference type="ARBA" id="ARBA00023012"/>
    </source>
</evidence>
<dbReference type="AlphaFoldDB" id="A0A7Y9R2B6"/>
<dbReference type="PANTHER" id="PTHR45436">
    <property type="entry name" value="SENSOR HISTIDINE KINASE YKOH"/>
    <property type="match status" value="1"/>
</dbReference>
<dbReference type="PROSITE" id="PS50885">
    <property type="entry name" value="HAMP"/>
    <property type="match status" value="1"/>
</dbReference>
<keyword evidence="10 11" id="KW-0472">Membrane</keyword>
<keyword evidence="9" id="KW-0902">Two-component regulatory system</keyword>
<evidence type="ECO:0000256" key="5">
    <source>
        <dbReference type="ARBA" id="ARBA00022679"/>
    </source>
</evidence>
<keyword evidence="4" id="KW-0597">Phosphoprotein</keyword>
<dbReference type="EMBL" id="JACCFH010000001">
    <property type="protein sequence ID" value="NYG34921.1"/>
    <property type="molecule type" value="Genomic_DNA"/>
</dbReference>
<dbReference type="Gene3D" id="3.30.565.10">
    <property type="entry name" value="Histidine kinase-like ATPase, C-terminal domain"/>
    <property type="match status" value="1"/>
</dbReference>
<comment type="subcellular location">
    <subcellularLocation>
        <location evidence="2">Membrane</location>
    </subcellularLocation>
</comment>
<gene>
    <name evidence="14" type="ORF">BDD16_003907</name>
</gene>
<keyword evidence="6 11" id="KW-0812">Transmembrane</keyword>
<comment type="catalytic activity">
    <reaction evidence="1">
        <text>ATP + protein L-histidine = ADP + protein N-phospho-L-histidine.</text>
        <dbReference type="EC" id="2.7.13.3"/>
    </reaction>
</comment>
<evidence type="ECO:0000259" key="12">
    <source>
        <dbReference type="PROSITE" id="PS50109"/>
    </source>
</evidence>
<reference evidence="14 15" key="1">
    <citation type="submission" date="2020-07" db="EMBL/GenBank/DDBJ databases">
        <title>Genomic Encyclopedia of Archaeal and Bacterial Type Strains, Phase II (KMG-II): from individual species to whole genera.</title>
        <authorList>
            <person name="Goeker M."/>
        </authorList>
    </citation>
    <scope>NUCLEOTIDE SEQUENCE [LARGE SCALE GENOMIC DNA]</scope>
    <source>
        <strain evidence="14 15">DSM 21226</strain>
    </source>
</reference>
<dbReference type="InterPro" id="IPR004358">
    <property type="entry name" value="Sig_transdc_His_kin-like_C"/>
</dbReference>